<comment type="caution">
    <text evidence="2">The sequence shown here is derived from an EMBL/GenBank/DDBJ whole genome shotgun (WGS) entry which is preliminary data.</text>
</comment>
<keyword evidence="3" id="KW-1185">Reference proteome</keyword>
<name>A0A9J6CK02_POLVA</name>
<evidence type="ECO:0000256" key="1">
    <source>
        <dbReference type="SAM" id="MobiDB-lite"/>
    </source>
</evidence>
<dbReference type="Proteomes" id="UP001107558">
    <property type="component" value="Chromosome 1"/>
</dbReference>
<organism evidence="2 3">
    <name type="scientific">Polypedilum vanderplanki</name>
    <name type="common">Sleeping chironomid midge</name>
    <dbReference type="NCBI Taxonomy" id="319348"/>
    <lineage>
        <taxon>Eukaryota</taxon>
        <taxon>Metazoa</taxon>
        <taxon>Ecdysozoa</taxon>
        <taxon>Arthropoda</taxon>
        <taxon>Hexapoda</taxon>
        <taxon>Insecta</taxon>
        <taxon>Pterygota</taxon>
        <taxon>Neoptera</taxon>
        <taxon>Endopterygota</taxon>
        <taxon>Diptera</taxon>
        <taxon>Nematocera</taxon>
        <taxon>Chironomoidea</taxon>
        <taxon>Chironomidae</taxon>
        <taxon>Chironominae</taxon>
        <taxon>Polypedilum</taxon>
        <taxon>Polypedilum</taxon>
    </lineage>
</organism>
<protein>
    <submittedName>
        <fullName evidence="2">Uncharacterized protein</fullName>
    </submittedName>
</protein>
<gene>
    <name evidence="2" type="ORF">PVAND_011314</name>
</gene>
<dbReference type="AlphaFoldDB" id="A0A9J6CK02"/>
<feature type="compositionally biased region" description="Low complexity" evidence="1">
    <location>
        <begin position="25"/>
        <end position="40"/>
    </location>
</feature>
<evidence type="ECO:0000313" key="3">
    <source>
        <dbReference type="Proteomes" id="UP001107558"/>
    </source>
</evidence>
<proteinExistence type="predicted"/>
<dbReference type="EMBL" id="JADBJN010000001">
    <property type="protein sequence ID" value="KAG5681910.1"/>
    <property type="molecule type" value="Genomic_DNA"/>
</dbReference>
<evidence type="ECO:0000313" key="2">
    <source>
        <dbReference type="EMBL" id="KAG5681910.1"/>
    </source>
</evidence>
<sequence>MLRCERQRQNANRRLEVERRRRSLLPRQQRPQQQQPPQQLNAEAEVFVPQSQQFQHFTFIPPVIFAPIYLSFNFKYIPQPPPPPLQPN</sequence>
<accession>A0A9J6CK02</accession>
<feature type="compositionally biased region" description="Basic and acidic residues" evidence="1">
    <location>
        <begin position="1"/>
        <end position="19"/>
    </location>
</feature>
<feature type="region of interest" description="Disordered" evidence="1">
    <location>
        <begin position="1"/>
        <end position="41"/>
    </location>
</feature>
<reference evidence="2" key="1">
    <citation type="submission" date="2021-03" db="EMBL/GenBank/DDBJ databases">
        <title>Chromosome level genome of the anhydrobiotic midge Polypedilum vanderplanki.</title>
        <authorList>
            <person name="Yoshida Y."/>
            <person name="Kikawada T."/>
            <person name="Gusev O."/>
        </authorList>
    </citation>
    <scope>NUCLEOTIDE SEQUENCE</scope>
    <source>
        <strain evidence="2">NIAS01</strain>
        <tissue evidence="2">Whole body or cell culture</tissue>
    </source>
</reference>